<name>A0A1C5GV46_9ACTN</name>
<evidence type="ECO:0000256" key="7">
    <source>
        <dbReference type="RuleBase" id="RU363032"/>
    </source>
</evidence>
<evidence type="ECO:0000256" key="1">
    <source>
        <dbReference type="ARBA" id="ARBA00004651"/>
    </source>
</evidence>
<dbReference type="Proteomes" id="UP000198215">
    <property type="component" value="Chromosome I"/>
</dbReference>
<dbReference type="PROSITE" id="PS50928">
    <property type="entry name" value="ABC_TM1"/>
    <property type="match status" value="1"/>
</dbReference>
<organism evidence="9 10">
    <name type="scientific">Micromonospora coxensis</name>
    <dbReference type="NCBI Taxonomy" id="356852"/>
    <lineage>
        <taxon>Bacteria</taxon>
        <taxon>Bacillati</taxon>
        <taxon>Actinomycetota</taxon>
        <taxon>Actinomycetes</taxon>
        <taxon>Micromonosporales</taxon>
        <taxon>Micromonosporaceae</taxon>
        <taxon>Micromonospora</taxon>
    </lineage>
</organism>
<keyword evidence="10" id="KW-1185">Reference proteome</keyword>
<keyword evidence="6 7" id="KW-0472">Membrane</keyword>
<dbReference type="SUPFAM" id="SSF161098">
    <property type="entry name" value="MetI-like"/>
    <property type="match status" value="1"/>
</dbReference>
<dbReference type="GO" id="GO:0005886">
    <property type="term" value="C:plasma membrane"/>
    <property type="evidence" value="ECO:0007669"/>
    <property type="project" value="UniProtKB-SubCell"/>
</dbReference>
<dbReference type="AlphaFoldDB" id="A0A1C5GV46"/>
<dbReference type="InterPro" id="IPR050901">
    <property type="entry name" value="BP-dep_ABC_trans_perm"/>
</dbReference>
<evidence type="ECO:0000256" key="2">
    <source>
        <dbReference type="ARBA" id="ARBA00022448"/>
    </source>
</evidence>
<feature type="transmembrane region" description="Helical" evidence="7">
    <location>
        <begin position="263"/>
        <end position="287"/>
    </location>
</feature>
<dbReference type="PANTHER" id="PTHR32243:SF18">
    <property type="entry name" value="INNER MEMBRANE ABC TRANSPORTER PERMEASE PROTEIN YCJP"/>
    <property type="match status" value="1"/>
</dbReference>
<evidence type="ECO:0000313" key="10">
    <source>
        <dbReference type="Proteomes" id="UP000198215"/>
    </source>
</evidence>
<evidence type="ECO:0000259" key="8">
    <source>
        <dbReference type="PROSITE" id="PS50928"/>
    </source>
</evidence>
<keyword evidence="5 7" id="KW-1133">Transmembrane helix</keyword>
<feature type="transmembrane region" description="Helical" evidence="7">
    <location>
        <begin position="162"/>
        <end position="186"/>
    </location>
</feature>
<keyword evidence="2 7" id="KW-0813">Transport</keyword>
<dbReference type="InterPro" id="IPR000515">
    <property type="entry name" value="MetI-like"/>
</dbReference>
<keyword evidence="3" id="KW-1003">Cell membrane</keyword>
<dbReference type="GO" id="GO:0055085">
    <property type="term" value="P:transmembrane transport"/>
    <property type="evidence" value="ECO:0007669"/>
    <property type="project" value="InterPro"/>
</dbReference>
<dbReference type="EMBL" id="LT607753">
    <property type="protein sequence ID" value="SCG37645.1"/>
    <property type="molecule type" value="Genomic_DNA"/>
</dbReference>
<accession>A0A1C5GV46</accession>
<evidence type="ECO:0000256" key="6">
    <source>
        <dbReference type="ARBA" id="ARBA00023136"/>
    </source>
</evidence>
<feature type="transmembrane region" description="Helical" evidence="7">
    <location>
        <begin position="33"/>
        <end position="55"/>
    </location>
</feature>
<dbReference type="InterPro" id="IPR035906">
    <property type="entry name" value="MetI-like_sf"/>
</dbReference>
<comment type="subcellular location">
    <subcellularLocation>
        <location evidence="1 7">Cell membrane</location>
        <topology evidence="1 7">Multi-pass membrane protein</topology>
    </subcellularLocation>
</comment>
<evidence type="ECO:0000256" key="4">
    <source>
        <dbReference type="ARBA" id="ARBA00022692"/>
    </source>
</evidence>
<dbReference type="PANTHER" id="PTHR32243">
    <property type="entry name" value="MALTOSE TRANSPORT SYSTEM PERMEASE-RELATED"/>
    <property type="match status" value="1"/>
</dbReference>
<evidence type="ECO:0000256" key="5">
    <source>
        <dbReference type="ARBA" id="ARBA00022989"/>
    </source>
</evidence>
<evidence type="ECO:0000256" key="3">
    <source>
        <dbReference type="ARBA" id="ARBA00022475"/>
    </source>
</evidence>
<sequence length="302" mass="32918">MATLSGRATARPPLPAPSPPVGLLRRLRVTRRLLITVTMALFTVFTLFPFVWMALTSLRTGSDLYRVADRPFSVSGLTLEHFRDLLTETKFLTWTLNSLIVALSASAIALVIGVPAAYSLGRLRYRGGTLVGVIVFSTYLLPPALLFIPMNVVVNRLHLGNTLGALILVYLTFLVPFIAWMLSSYFQSLPVELAEAARIDGASRLRAMVLIDLPLVLPGVVSVFFFAFTLCWQEYLYALTFVRSADKQPVAVGLVNALQVGDVFAWGQLMGGALLGALPVVIIFSFLMDYYLSGLTAGAVKG</sequence>
<keyword evidence="4 7" id="KW-0812">Transmembrane</keyword>
<gene>
    <name evidence="9" type="ORF">GA0070614_0417</name>
</gene>
<feature type="transmembrane region" description="Helical" evidence="7">
    <location>
        <begin position="91"/>
        <end position="118"/>
    </location>
</feature>
<feature type="transmembrane region" description="Helical" evidence="7">
    <location>
        <begin position="130"/>
        <end position="150"/>
    </location>
</feature>
<dbReference type="Pfam" id="PF00528">
    <property type="entry name" value="BPD_transp_1"/>
    <property type="match status" value="1"/>
</dbReference>
<comment type="similarity">
    <text evidence="7">Belongs to the binding-protein-dependent transport system permease family.</text>
</comment>
<protein>
    <submittedName>
        <fullName evidence="9">Carbohydrate ABC transporter membrane protein 2, CUT1 family</fullName>
    </submittedName>
</protein>
<reference evidence="10" key="1">
    <citation type="submission" date="2016-06" db="EMBL/GenBank/DDBJ databases">
        <authorList>
            <person name="Varghese N."/>
            <person name="Submissions Spin"/>
        </authorList>
    </citation>
    <scope>NUCLEOTIDE SEQUENCE [LARGE SCALE GENOMIC DNA]</scope>
    <source>
        <strain evidence="10">DSM 45161</strain>
    </source>
</reference>
<dbReference type="Gene3D" id="1.10.3720.10">
    <property type="entry name" value="MetI-like"/>
    <property type="match status" value="1"/>
</dbReference>
<evidence type="ECO:0000313" key="9">
    <source>
        <dbReference type="EMBL" id="SCG37645.1"/>
    </source>
</evidence>
<proteinExistence type="inferred from homology"/>
<dbReference type="CDD" id="cd06261">
    <property type="entry name" value="TM_PBP2"/>
    <property type="match status" value="1"/>
</dbReference>
<feature type="domain" description="ABC transmembrane type-1" evidence="8">
    <location>
        <begin position="95"/>
        <end position="287"/>
    </location>
</feature>
<feature type="transmembrane region" description="Helical" evidence="7">
    <location>
        <begin position="207"/>
        <end position="228"/>
    </location>
</feature>